<dbReference type="GO" id="GO:0004869">
    <property type="term" value="F:cysteine-type endopeptidase inhibitor activity"/>
    <property type="evidence" value="ECO:0007669"/>
    <property type="project" value="InterPro"/>
</dbReference>
<evidence type="ECO:0000256" key="2">
    <source>
        <dbReference type="SAM" id="Phobius"/>
    </source>
</evidence>
<dbReference type="SUPFAM" id="SSF50685">
    <property type="entry name" value="Barwin-like endoglucanases"/>
    <property type="match status" value="1"/>
</dbReference>
<keyword evidence="2" id="KW-1133">Transmembrane helix</keyword>
<organism evidence="4 5">
    <name type="scientific">Streptoalloteichus hindustanus</name>
    <dbReference type="NCBI Taxonomy" id="2017"/>
    <lineage>
        <taxon>Bacteria</taxon>
        <taxon>Bacillati</taxon>
        <taxon>Actinomycetota</taxon>
        <taxon>Actinomycetes</taxon>
        <taxon>Pseudonocardiales</taxon>
        <taxon>Pseudonocardiaceae</taxon>
        <taxon>Streptoalloteichus</taxon>
    </lineage>
</organism>
<dbReference type="InterPro" id="IPR048197">
    <property type="entry name" value="Papain_inhib"/>
</dbReference>
<gene>
    <name evidence="4" type="ORF">SAMN05444320_104152</name>
</gene>
<proteinExistence type="predicted"/>
<evidence type="ECO:0000313" key="4">
    <source>
        <dbReference type="EMBL" id="SHF57780.1"/>
    </source>
</evidence>
<dbReference type="NCBIfam" id="NF041659">
    <property type="entry name" value="Papain_Inhib"/>
    <property type="match status" value="1"/>
</dbReference>
<dbReference type="Pfam" id="PF03330">
    <property type="entry name" value="DPBB_1"/>
    <property type="match status" value="1"/>
</dbReference>
<keyword evidence="5" id="KW-1185">Reference proteome</keyword>
<keyword evidence="2" id="KW-0472">Membrane</keyword>
<name>A0A1M5CSU8_STRHI</name>
<dbReference type="InterPro" id="IPR051477">
    <property type="entry name" value="Expansin_CellWall"/>
</dbReference>
<keyword evidence="4" id="KW-0449">Lipoprotein</keyword>
<dbReference type="PANTHER" id="PTHR31836:SF28">
    <property type="entry name" value="SRCR DOMAIN-CONTAINING PROTEIN-RELATED"/>
    <property type="match status" value="1"/>
</dbReference>
<dbReference type="STRING" id="2017.SAMN05444320_104152"/>
<dbReference type="GO" id="GO:0004867">
    <property type="term" value="F:serine-type endopeptidase inhibitor activity"/>
    <property type="evidence" value="ECO:0007669"/>
    <property type="project" value="InterPro"/>
</dbReference>
<evidence type="ECO:0000313" key="5">
    <source>
        <dbReference type="Proteomes" id="UP000184501"/>
    </source>
</evidence>
<dbReference type="PROSITE" id="PS50842">
    <property type="entry name" value="EXPANSIN_EG45"/>
    <property type="match status" value="1"/>
</dbReference>
<dbReference type="AlphaFoldDB" id="A0A1M5CSU8"/>
<dbReference type="Proteomes" id="UP000184501">
    <property type="component" value="Unassembled WGS sequence"/>
</dbReference>
<dbReference type="InterPro" id="IPR007112">
    <property type="entry name" value="Expansin/allergen_DPBB_dom"/>
</dbReference>
<dbReference type="EMBL" id="FQVN01000004">
    <property type="protein sequence ID" value="SHF57780.1"/>
    <property type="molecule type" value="Genomic_DNA"/>
</dbReference>
<sequence>MTRSPLLFNAFNEHIEGDANMSKIGKSLPVLAAVVALPLTITGAAGAAVPFANPIGGKATYYDNAGYGACGTRINANTEMLVAVPASYWTSPNPNNDPLCKGVSVEVSFQGRTIRVPVRDKCPSCDRTHIDLSKPAFARLADPSRGVIQVTWKFVR</sequence>
<dbReference type="CDD" id="cd22273">
    <property type="entry name" value="DPBB_SPI-like"/>
    <property type="match status" value="1"/>
</dbReference>
<dbReference type="PANTHER" id="PTHR31836">
    <property type="match status" value="1"/>
</dbReference>
<keyword evidence="2" id="KW-0812">Transmembrane</keyword>
<dbReference type="Gene3D" id="2.40.40.10">
    <property type="entry name" value="RlpA-like domain"/>
    <property type="match status" value="1"/>
</dbReference>
<feature type="transmembrane region" description="Helical" evidence="2">
    <location>
        <begin position="30"/>
        <end position="52"/>
    </location>
</feature>
<evidence type="ECO:0000259" key="3">
    <source>
        <dbReference type="PROSITE" id="PS50842"/>
    </source>
</evidence>
<accession>A0A1M5CSU8</accession>
<feature type="domain" description="Expansin-like EG45" evidence="3">
    <location>
        <begin position="56"/>
        <end position="156"/>
    </location>
</feature>
<evidence type="ECO:0000256" key="1">
    <source>
        <dbReference type="ARBA" id="ARBA00022729"/>
    </source>
</evidence>
<dbReference type="InterPro" id="IPR009009">
    <property type="entry name" value="RlpA-like_DPBB"/>
</dbReference>
<protein>
    <submittedName>
        <fullName evidence="4">Rare lipoprotein A (RlpA)-like double-psi beta-barrel</fullName>
    </submittedName>
</protein>
<keyword evidence="1" id="KW-0732">Signal</keyword>
<dbReference type="InterPro" id="IPR036908">
    <property type="entry name" value="RlpA-like_sf"/>
</dbReference>
<reference evidence="4 5" key="1">
    <citation type="submission" date="2016-11" db="EMBL/GenBank/DDBJ databases">
        <authorList>
            <person name="Jaros S."/>
            <person name="Januszkiewicz K."/>
            <person name="Wedrychowicz H."/>
        </authorList>
    </citation>
    <scope>NUCLEOTIDE SEQUENCE [LARGE SCALE GENOMIC DNA]</scope>
    <source>
        <strain evidence="4 5">DSM 44523</strain>
    </source>
</reference>